<feature type="signal peptide" evidence="1">
    <location>
        <begin position="1"/>
        <end position="28"/>
    </location>
</feature>
<protein>
    <recommendedName>
        <fullName evidence="4">ATP-binding protein</fullName>
    </recommendedName>
</protein>
<proteinExistence type="predicted"/>
<dbReference type="RefSeq" id="WP_358474779.1">
    <property type="nucleotide sequence ID" value="NZ_JBEZAE010000006.1"/>
</dbReference>
<feature type="chain" id="PRO_5046750418" description="ATP-binding protein" evidence="1">
    <location>
        <begin position="29"/>
        <end position="121"/>
    </location>
</feature>
<name>A0ABV3C8R1_9ACTN</name>
<keyword evidence="3" id="KW-1185">Reference proteome</keyword>
<comment type="caution">
    <text evidence="2">The sequence shown here is derived from an EMBL/GenBank/DDBJ whole genome shotgun (WGS) entry which is preliminary data.</text>
</comment>
<reference evidence="2 3" key="1">
    <citation type="submission" date="2024-06" db="EMBL/GenBank/DDBJ databases">
        <title>The Natural Products Discovery Center: Release of the First 8490 Sequenced Strains for Exploring Actinobacteria Biosynthetic Diversity.</title>
        <authorList>
            <person name="Kalkreuter E."/>
            <person name="Kautsar S.A."/>
            <person name="Yang D."/>
            <person name="Bader C.D."/>
            <person name="Teijaro C.N."/>
            <person name="Fluegel L."/>
            <person name="Davis C.M."/>
            <person name="Simpson J.R."/>
            <person name="Lauterbach L."/>
            <person name="Steele A.D."/>
            <person name="Gui C."/>
            <person name="Meng S."/>
            <person name="Li G."/>
            <person name="Viehrig K."/>
            <person name="Ye F."/>
            <person name="Su P."/>
            <person name="Kiefer A.F."/>
            <person name="Nichols A."/>
            <person name="Cepeda A.J."/>
            <person name="Yan W."/>
            <person name="Fan B."/>
            <person name="Jiang Y."/>
            <person name="Adhikari A."/>
            <person name="Zheng C.-J."/>
            <person name="Schuster L."/>
            <person name="Cowan T.M."/>
            <person name="Smanski M.J."/>
            <person name="Chevrette M.G."/>
            <person name="De Carvalho L.P.S."/>
            <person name="Shen B."/>
        </authorList>
    </citation>
    <scope>NUCLEOTIDE SEQUENCE [LARGE SCALE GENOMIC DNA]</scope>
    <source>
        <strain evidence="2 3">NPDC045974</strain>
    </source>
</reference>
<accession>A0ABV3C8R1</accession>
<evidence type="ECO:0000256" key="1">
    <source>
        <dbReference type="SAM" id="SignalP"/>
    </source>
</evidence>
<evidence type="ECO:0000313" key="2">
    <source>
        <dbReference type="EMBL" id="MEU7071164.1"/>
    </source>
</evidence>
<sequence>MKQSAAKKLGVAALGAAFAVTAAGTASAASSLPLDADALGTVTKAVPLGDGLTTLPDGAGESLAAGQGALGQGLDQGVKTLPAAAGQATQNLPLDAAAGGLGATPLGGLLGGLPLGGLPLG</sequence>
<evidence type="ECO:0000313" key="3">
    <source>
        <dbReference type="Proteomes" id="UP001551329"/>
    </source>
</evidence>
<gene>
    <name evidence="2" type="ORF">AB0A88_13595</name>
</gene>
<evidence type="ECO:0008006" key="4">
    <source>
        <dbReference type="Google" id="ProtNLM"/>
    </source>
</evidence>
<keyword evidence="1" id="KW-0732">Signal</keyword>
<dbReference type="Proteomes" id="UP001551329">
    <property type="component" value="Unassembled WGS sequence"/>
</dbReference>
<dbReference type="EMBL" id="JBEZAE010000006">
    <property type="protein sequence ID" value="MEU7071164.1"/>
    <property type="molecule type" value="Genomic_DNA"/>
</dbReference>
<organism evidence="2 3">
    <name type="scientific">Streptomyces narbonensis</name>
    <dbReference type="NCBI Taxonomy" id="67333"/>
    <lineage>
        <taxon>Bacteria</taxon>
        <taxon>Bacillati</taxon>
        <taxon>Actinomycetota</taxon>
        <taxon>Actinomycetes</taxon>
        <taxon>Kitasatosporales</taxon>
        <taxon>Streptomycetaceae</taxon>
        <taxon>Streptomyces</taxon>
    </lineage>
</organism>